<sequence>MWSRTVAVLLFCVGVNLFAVSQHETMFLDVDAYQPVPSPDGKLVAYVLTGMKRDGTAGMGRSHLRSNVAFADREGNHLRDPNVEGFLGEWLPDSSAISSYRDWRFSLVTPEGSQKNGAMPQTHTPNSPFGAERAQYIPAFNGFVWIEYSGPTTYLETINGPVATFDRWFQNEALIVPSPDGRYLAIGDLRGQNFWTYDIGKNTWKDLGPFSVHPDPNWDYIKPNWNPWFSDSVHLALFSGSSLYTIRADGTDRRELWPTKNAGLPVPSPDGKSIAYVTFAPRLAQHRTDLEFWGGSTIWVISTEGGAPRQVTLPSKDETYDLRWLTNSSLIFDRIGEGLFNPHARIWTVPLGSE</sequence>
<dbReference type="SUPFAM" id="SSF82171">
    <property type="entry name" value="DPP6 N-terminal domain-like"/>
    <property type="match status" value="1"/>
</dbReference>
<evidence type="ECO:0000256" key="1">
    <source>
        <dbReference type="SAM" id="SignalP"/>
    </source>
</evidence>
<accession>A0A3R9QDB2</accession>
<feature type="chain" id="PRO_5018723203" evidence="1">
    <location>
        <begin position="20"/>
        <end position="354"/>
    </location>
</feature>
<dbReference type="Proteomes" id="UP000269669">
    <property type="component" value="Unassembled WGS sequence"/>
</dbReference>
<dbReference type="Gene3D" id="2.120.10.30">
    <property type="entry name" value="TolB, C-terminal domain"/>
    <property type="match status" value="1"/>
</dbReference>
<dbReference type="AlphaFoldDB" id="A0A3R9QDB2"/>
<comment type="caution">
    <text evidence="2">The sequence shown here is derived from an EMBL/GenBank/DDBJ whole genome shotgun (WGS) entry which is preliminary data.</text>
</comment>
<feature type="signal peptide" evidence="1">
    <location>
        <begin position="1"/>
        <end position="19"/>
    </location>
</feature>
<protein>
    <submittedName>
        <fullName evidence="2">WD40 repeat protein</fullName>
    </submittedName>
</protein>
<dbReference type="OrthoDB" id="9802240at2"/>
<evidence type="ECO:0000313" key="3">
    <source>
        <dbReference type="Proteomes" id="UP000269669"/>
    </source>
</evidence>
<keyword evidence="1" id="KW-0732">Signal</keyword>
<gene>
    <name evidence="2" type="ORF">EDE15_4544</name>
</gene>
<dbReference type="InterPro" id="IPR011659">
    <property type="entry name" value="WD40"/>
</dbReference>
<organism evidence="2 3">
    <name type="scientific">Edaphobacter aggregans</name>
    <dbReference type="NCBI Taxonomy" id="570835"/>
    <lineage>
        <taxon>Bacteria</taxon>
        <taxon>Pseudomonadati</taxon>
        <taxon>Acidobacteriota</taxon>
        <taxon>Terriglobia</taxon>
        <taxon>Terriglobales</taxon>
        <taxon>Acidobacteriaceae</taxon>
        <taxon>Edaphobacter</taxon>
    </lineage>
</organism>
<dbReference type="InterPro" id="IPR011042">
    <property type="entry name" value="6-blade_b-propeller_TolB-like"/>
</dbReference>
<dbReference type="RefSeq" id="WP_125487211.1">
    <property type="nucleotide sequence ID" value="NZ_RSDW01000001.1"/>
</dbReference>
<proteinExistence type="predicted"/>
<keyword evidence="3" id="KW-1185">Reference proteome</keyword>
<dbReference type="Pfam" id="PF07676">
    <property type="entry name" value="PD40"/>
    <property type="match status" value="1"/>
</dbReference>
<name>A0A3R9QDB2_9BACT</name>
<evidence type="ECO:0000313" key="2">
    <source>
        <dbReference type="EMBL" id="RSL18934.1"/>
    </source>
</evidence>
<dbReference type="EMBL" id="RSDW01000001">
    <property type="protein sequence ID" value="RSL18934.1"/>
    <property type="molecule type" value="Genomic_DNA"/>
</dbReference>
<reference evidence="2 3" key="1">
    <citation type="submission" date="2018-12" db="EMBL/GenBank/DDBJ databases">
        <title>Sequencing of bacterial isolates from soil warming experiment in Harvard Forest, Massachusetts, USA.</title>
        <authorList>
            <person name="Deangelis K."/>
        </authorList>
    </citation>
    <scope>NUCLEOTIDE SEQUENCE [LARGE SCALE GENOMIC DNA]</scope>
    <source>
        <strain evidence="2 3">EB153</strain>
    </source>
</reference>